<proteinExistence type="predicted"/>
<keyword evidence="3 6" id="KW-0812">Transmembrane</keyword>
<feature type="transmembrane region" description="Helical" evidence="6">
    <location>
        <begin position="44"/>
        <end position="63"/>
    </location>
</feature>
<comment type="subcellular location">
    <subcellularLocation>
        <location evidence="1">Membrane</location>
        <topology evidence="1">Multi-pass membrane protein</topology>
    </subcellularLocation>
</comment>
<keyword evidence="9" id="KW-1185">Reference proteome</keyword>
<evidence type="ECO:0000256" key="3">
    <source>
        <dbReference type="ARBA" id="ARBA00022692"/>
    </source>
</evidence>
<evidence type="ECO:0000313" key="9">
    <source>
        <dbReference type="Proteomes" id="UP001060325"/>
    </source>
</evidence>
<evidence type="ECO:0000256" key="1">
    <source>
        <dbReference type="ARBA" id="ARBA00004141"/>
    </source>
</evidence>
<organism evidence="8 9">
    <name type="scientific">Exiguobacterium aurantiacum</name>
    <dbReference type="NCBI Taxonomy" id="33987"/>
    <lineage>
        <taxon>Bacteria</taxon>
        <taxon>Bacillati</taxon>
        <taxon>Bacillota</taxon>
        <taxon>Bacilli</taxon>
        <taxon>Bacillales</taxon>
        <taxon>Bacillales Family XII. Incertae Sedis</taxon>
        <taxon>Exiguobacterium</taxon>
    </lineage>
</organism>
<dbReference type="Proteomes" id="UP001060325">
    <property type="component" value="Chromosome"/>
</dbReference>
<keyword evidence="4 6" id="KW-1133">Transmembrane helix</keyword>
<evidence type="ECO:0000313" key="8">
    <source>
        <dbReference type="EMBL" id="UTT43610.1"/>
    </source>
</evidence>
<protein>
    <submittedName>
        <fullName evidence="8">Cation transporter</fullName>
    </submittedName>
</protein>
<reference evidence="8" key="1">
    <citation type="submission" date="2022-07" db="EMBL/GenBank/DDBJ databases">
        <title>Complete genome of CX2.</title>
        <authorList>
            <person name="Cao G."/>
        </authorList>
    </citation>
    <scope>NUCLEOTIDE SEQUENCE</scope>
    <source>
        <strain evidence="8">CX2</strain>
    </source>
</reference>
<evidence type="ECO:0000259" key="7">
    <source>
        <dbReference type="Pfam" id="PF01545"/>
    </source>
</evidence>
<feature type="domain" description="Cation efflux protein transmembrane" evidence="7">
    <location>
        <begin position="13"/>
        <end position="212"/>
    </location>
</feature>
<dbReference type="RefSeq" id="WP_255177978.1">
    <property type="nucleotide sequence ID" value="NZ_CP101462.1"/>
</dbReference>
<feature type="transmembrane region" description="Helical" evidence="6">
    <location>
        <begin position="75"/>
        <end position="98"/>
    </location>
</feature>
<evidence type="ECO:0000256" key="2">
    <source>
        <dbReference type="ARBA" id="ARBA00022448"/>
    </source>
</evidence>
<dbReference type="InterPro" id="IPR058533">
    <property type="entry name" value="Cation_efflux_TM"/>
</dbReference>
<dbReference type="PANTHER" id="PTHR43840:SF15">
    <property type="entry name" value="MITOCHONDRIAL METAL TRANSPORTER 1-RELATED"/>
    <property type="match status" value="1"/>
</dbReference>
<evidence type="ECO:0000256" key="6">
    <source>
        <dbReference type="SAM" id="Phobius"/>
    </source>
</evidence>
<dbReference type="EMBL" id="CP101462">
    <property type="protein sequence ID" value="UTT43610.1"/>
    <property type="molecule type" value="Genomic_DNA"/>
</dbReference>
<dbReference type="SUPFAM" id="SSF161111">
    <property type="entry name" value="Cation efflux protein transmembrane domain-like"/>
    <property type="match status" value="1"/>
</dbReference>
<feature type="transmembrane region" description="Helical" evidence="6">
    <location>
        <begin position="110"/>
        <end position="133"/>
    </location>
</feature>
<dbReference type="PANTHER" id="PTHR43840">
    <property type="entry name" value="MITOCHONDRIAL METAL TRANSPORTER 1-RELATED"/>
    <property type="match status" value="1"/>
</dbReference>
<evidence type="ECO:0000256" key="4">
    <source>
        <dbReference type="ARBA" id="ARBA00022989"/>
    </source>
</evidence>
<keyword evidence="5 6" id="KW-0472">Membrane</keyword>
<feature type="transmembrane region" description="Helical" evidence="6">
    <location>
        <begin position="154"/>
        <end position="177"/>
    </location>
</feature>
<name>A0ABY5FPS0_9BACL</name>
<dbReference type="InterPro" id="IPR050291">
    <property type="entry name" value="CDF_Transporter"/>
</dbReference>
<evidence type="ECO:0000256" key="5">
    <source>
        <dbReference type="ARBA" id="ARBA00023136"/>
    </source>
</evidence>
<keyword evidence="2" id="KW-0813">Transport</keyword>
<sequence length="303" mass="34470">MPKDPQLERYVLRVSVVCSFFFAVAGIVVGYWLSSAFILFDGIYSFLSVIMSWISLRAGVYMLTTDKRFPFGKSLIEPLIILFQYGVLLYVIVDAFLGAIDDVRGGGNEIVLGGALIYLTISAALTYGIFRYLRTFQMKASSGLVSAEIVQWRLSFILTGGALVGYLIAQVLVWLSFDAISPYVDPVMLIIITLWLVKTPLIEMWTAIKELIGMNTETPYSKQITLTILQVAHHYDVLKTYVRTTKSGNMLFIEIDLVVPKDYRYDKIAEQDRIRQKIEDALAFLPYEKWLTISFTQDNRWAE</sequence>
<gene>
    <name evidence="8" type="ORF">NMQ00_03650</name>
</gene>
<dbReference type="Gene3D" id="1.20.1510.10">
    <property type="entry name" value="Cation efflux protein transmembrane domain"/>
    <property type="match status" value="1"/>
</dbReference>
<accession>A0ABY5FPS0</accession>
<dbReference type="Pfam" id="PF01545">
    <property type="entry name" value="Cation_efflux"/>
    <property type="match status" value="1"/>
</dbReference>
<feature type="transmembrane region" description="Helical" evidence="6">
    <location>
        <begin position="183"/>
        <end position="201"/>
    </location>
</feature>
<dbReference type="InterPro" id="IPR027469">
    <property type="entry name" value="Cation_efflux_TMD_sf"/>
</dbReference>
<feature type="transmembrane region" description="Helical" evidence="6">
    <location>
        <begin position="12"/>
        <end position="32"/>
    </location>
</feature>